<proteinExistence type="inferred from homology"/>
<name>A0A1B6GQS3_9HEMI</name>
<organism evidence="5">
    <name type="scientific">Cuerna arida</name>
    <dbReference type="NCBI Taxonomy" id="1464854"/>
    <lineage>
        <taxon>Eukaryota</taxon>
        <taxon>Metazoa</taxon>
        <taxon>Ecdysozoa</taxon>
        <taxon>Arthropoda</taxon>
        <taxon>Hexapoda</taxon>
        <taxon>Insecta</taxon>
        <taxon>Pterygota</taxon>
        <taxon>Neoptera</taxon>
        <taxon>Paraneoptera</taxon>
        <taxon>Hemiptera</taxon>
        <taxon>Auchenorrhyncha</taxon>
        <taxon>Membracoidea</taxon>
        <taxon>Cicadellidae</taxon>
        <taxon>Cicadellinae</taxon>
        <taxon>Proconiini</taxon>
        <taxon>Cuerna</taxon>
    </lineage>
</organism>
<dbReference type="InterPro" id="IPR050565">
    <property type="entry name" value="LYPA1-2/EST-like"/>
</dbReference>
<dbReference type="EC" id="3.1.2.22" evidence="2"/>
<dbReference type="SUPFAM" id="SSF53474">
    <property type="entry name" value="alpha/beta-Hydrolases"/>
    <property type="match status" value="1"/>
</dbReference>
<sequence length="258" mass="28922">MRPYLNTCIVNGFRFLQERGHKMSSGIAAIEEIRSLSSETGLVIFLHGSGDTGSGAKAWVEMLMGERMAFPHLKVMFPTAPLRPYTPLNGELSHVWFNRFGIRPDVPEDLQTIEPMAKEINKLIEHQVANGIPLNRIILGGFSMGGAMALHVGYRYMPGLAGIFTLSSFLNEKSILYDELQKKKDSGGQGVLPPLFMCHGERDDLVSVGWGEETLNRLTSLGVTAEFHRFPNMLHELKKKEMEMLYSWVNGLLKNDKL</sequence>
<gene>
    <name evidence="5" type="ORF">g.15613</name>
</gene>
<evidence type="ECO:0000256" key="3">
    <source>
        <dbReference type="ARBA" id="ARBA00022801"/>
    </source>
</evidence>
<accession>A0A1B6GQS3</accession>
<evidence type="ECO:0000313" key="5">
    <source>
        <dbReference type="EMBL" id="JAS64703.1"/>
    </source>
</evidence>
<dbReference type="GO" id="GO:0005737">
    <property type="term" value="C:cytoplasm"/>
    <property type="evidence" value="ECO:0007669"/>
    <property type="project" value="TreeGrafter"/>
</dbReference>
<dbReference type="InterPro" id="IPR029058">
    <property type="entry name" value="AB_hydrolase_fold"/>
</dbReference>
<protein>
    <recommendedName>
        <fullName evidence="2">palmitoyl-protein hydrolase</fullName>
        <ecNumber evidence="2">3.1.2.22</ecNumber>
    </recommendedName>
</protein>
<dbReference type="GO" id="GO:0008474">
    <property type="term" value="F:palmitoyl-(protein) hydrolase activity"/>
    <property type="evidence" value="ECO:0007669"/>
    <property type="project" value="UniProtKB-EC"/>
</dbReference>
<dbReference type="GO" id="GO:0052689">
    <property type="term" value="F:carboxylic ester hydrolase activity"/>
    <property type="evidence" value="ECO:0007669"/>
    <property type="project" value="TreeGrafter"/>
</dbReference>
<dbReference type="InterPro" id="IPR003140">
    <property type="entry name" value="PLipase/COase/thioEstase"/>
</dbReference>
<evidence type="ECO:0000256" key="2">
    <source>
        <dbReference type="ARBA" id="ARBA00012423"/>
    </source>
</evidence>
<dbReference type="Pfam" id="PF02230">
    <property type="entry name" value="Abhydrolase_2"/>
    <property type="match status" value="1"/>
</dbReference>
<dbReference type="Gene3D" id="3.40.50.1820">
    <property type="entry name" value="alpha/beta hydrolase"/>
    <property type="match status" value="1"/>
</dbReference>
<comment type="similarity">
    <text evidence="1">Belongs to the AB hydrolase superfamily. AB hydrolase 2 family.</text>
</comment>
<evidence type="ECO:0000256" key="1">
    <source>
        <dbReference type="ARBA" id="ARBA00006499"/>
    </source>
</evidence>
<keyword evidence="3" id="KW-0378">Hydrolase</keyword>
<feature type="domain" description="Phospholipase/carboxylesterase/thioesterase" evidence="4">
    <location>
        <begin position="37"/>
        <end position="250"/>
    </location>
</feature>
<dbReference type="PANTHER" id="PTHR10655:SF17">
    <property type="entry name" value="LYSOPHOSPHOLIPASE-LIKE PROTEIN 1"/>
    <property type="match status" value="1"/>
</dbReference>
<reference evidence="5" key="1">
    <citation type="submission" date="2015-11" db="EMBL/GenBank/DDBJ databases">
        <title>De novo transcriptome assembly of four potential Pierce s Disease insect vectors from Arizona vineyards.</title>
        <authorList>
            <person name="Tassone E.E."/>
        </authorList>
    </citation>
    <scope>NUCLEOTIDE SEQUENCE</scope>
</reference>
<evidence type="ECO:0000259" key="4">
    <source>
        <dbReference type="Pfam" id="PF02230"/>
    </source>
</evidence>
<dbReference type="EMBL" id="GECZ01005066">
    <property type="protein sequence ID" value="JAS64703.1"/>
    <property type="molecule type" value="Transcribed_RNA"/>
</dbReference>
<dbReference type="PANTHER" id="PTHR10655">
    <property type="entry name" value="LYSOPHOSPHOLIPASE-RELATED"/>
    <property type="match status" value="1"/>
</dbReference>
<dbReference type="AlphaFoldDB" id="A0A1B6GQS3"/>